<sequence>MYNLGRRTYLLLFWVGFLALFRGISQIFMAFTVRHAGHEAETALEDANPG</sequence>
<keyword evidence="2" id="KW-1185">Reference proteome</keyword>
<dbReference type="RefSeq" id="WP_166679269.1">
    <property type="nucleotide sequence ID" value="NZ_SODP01000001.1"/>
</dbReference>
<gene>
    <name evidence="1" type="ORF">EV653_0528</name>
</gene>
<proteinExistence type="predicted"/>
<evidence type="ECO:0000313" key="1">
    <source>
        <dbReference type="EMBL" id="TDW75401.1"/>
    </source>
</evidence>
<organism evidence="1 2">
    <name type="scientific">Kribbella pratensis</name>
    <dbReference type="NCBI Taxonomy" id="2512112"/>
    <lineage>
        <taxon>Bacteria</taxon>
        <taxon>Bacillati</taxon>
        <taxon>Actinomycetota</taxon>
        <taxon>Actinomycetes</taxon>
        <taxon>Propionibacteriales</taxon>
        <taxon>Kribbellaceae</taxon>
        <taxon>Kribbella</taxon>
    </lineage>
</organism>
<accession>A0A4R8CIM8</accession>
<comment type="caution">
    <text evidence="1">The sequence shown here is derived from an EMBL/GenBank/DDBJ whole genome shotgun (WGS) entry which is preliminary data.</text>
</comment>
<reference evidence="1 2" key="1">
    <citation type="submission" date="2019-03" db="EMBL/GenBank/DDBJ databases">
        <title>Genomic Encyclopedia of Type Strains, Phase III (KMG-III): the genomes of soil and plant-associated and newly described type strains.</title>
        <authorList>
            <person name="Whitman W."/>
        </authorList>
    </citation>
    <scope>NUCLEOTIDE SEQUENCE [LARGE SCALE GENOMIC DNA]</scope>
    <source>
        <strain evidence="1 2">VKM Ac-2573</strain>
    </source>
</reference>
<dbReference type="Proteomes" id="UP000295146">
    <property type="component" value="Unassembled WGS sequence"/>
</dbReference>
<evidence type="ECO:0000313" key="2">
    <source>
        <dbReference type="Proteomes" id="UP000295146"/>
    </source>
</evidence>
<dbReference type="AlphaFoldDB" id="A0A4R8CIM8"/>
<dbReference type="EMBL" id="SODP01000001">
    <property type="protein sequence ID" value="TDW75401.1"/>
    <property type="molecule type" value="Genomic_DNA"/>
</dbReference>
<protein>
    <submittedName>
        <fullName evidence="1">Uncharacterized protein</fullName>
    </submittedName>
</protein>
<name>A0A4R8CIM8_9ACTN</name>